<dbReference type="EMBL" id="PEXA01000046">
    <property type="protein sequence ID" value="PIU33173.1"/>
    <property type="molecule type" value="Genomic_DNA"/>
</dbReference>
<accession>A0A2M6YPY7</accession>
<evidence type="ECO:0008006" key="4">
    <source>
        <dbReference type="Google" id="ProtNLM"/>
    </source>
</evidence>
<keyword evidence="1" id="KW-0812">Transmembrane</keyword>
<dbReference type="InterPro" id="IPR036249">
    <property type="entry name" value="Thioredoxin-like_sf"/>
</dbReference>
<comment type="caution">
    <text evidence="2">The sequence shown here is derived from an EMBL/GenBank/DDBJ whole genome shotgun (WGS) entry which is preliminary data.</text>
</comment>
<evidence type="ECO:0000313" key="2">
    <source>
        <dbReference type="EMBL" id="PIU33173.1"/>
    </source>
</evidence>
<sequence length="194" mass="21800">MKEKKNFNLTTLILALLLVGIAFFAGMMWMKNRNLEQGKAAGTADQTAQNEAETQVTPEPLESTVGGFAITKDEICYENEKPLIYYFGYAGCPHCSWNHPILQSVAKKFPTQIAFHDNMDKLEQDQDVQEKYAQISQGAVPFFVFGCKYVRLGSGENYGEKDEEKFLTALICKLTNGQPEKVCTPVQDLIDQIK</sequence>
<keyword evidence="1" id="KW-1133">Transmembrane helix</keyword>
<organism evidence="2 3">
    <name type="scientific">Candidatus Shapirobacteria bacterium CG07_land_8_20_14_0_80_39_12</name>
    <dbReference type="NCBI Taxonomy" id="1974480"/>
    <lineage>
        <taxon>Bacteria</taxon>
        <taxon>Candidatus Shapironibacteriota</taxon>
    </lineage>
</organism>
<evidence type="ECO:0000256" key="1">
    <source>
        <dbReference type="SAM" id="Phobius"/>
    </source>
</evidence>
<name>A0A2M6YPY7_9BACT</name>
<dbReference type="Proteomes" id="UP000229559">
    <property type="component" value="Unassembled WGS sequence"/>
</dbReference>
<protein>
    <recommendedName>
        <fullName evidence="4">Thioredoxin domain-containing protein</fullName>
    </recommendedName>
</protein>
<dbReference type="AlphaFoldDB" id="A0A2M6YPY7"/>
<gene>
    <name evidence="2" type="ORF">COT04_01505</name>
</gene>
<proteinExistence type="predicted"/>
<keyword evidence="1" id="KW-0472">Membrane</keyword>
<dbReference type="Gene3D" id="3.40.30.10">
    <property type="entry name" value="Glutaredoxin"/>
    <property type="match status" value="1"/>
</dbReference>
<reference evidence="3" key="1">
    <citation type="submission" date="2017-09" db="EMBL/GenBank/DDBJ databases">
        <title>Depth-based differentiation of microbial function through sediment-hosted aquifers and enrichment of novel symbionts in the deep terrestrial subsurface.</title>
        <authorList>
            <person name="Probst A.J."/>
            <person name="Ladd B."/>
            <person name="Jarett J.K."/>
            <person name="Geller-Mcgrath D.E."/>
            <person name="Sieber C.M.K."/>
            <person name="Emerson J.B."/>
            <person name="Anantharaman K."/>
            <person name="Thomas B.C."/>
            <person name="Malmstrom R."/>
            <person name="Stieglmeier M."/>
            <person name="Klingl A."/>
            <person name="Woyke T."/>
            <person name="Ryan C.M."/>
            <person name="Banfield J.F."/>
        </authorList>
    </citation>
    <scope>NUCLEOTIDE SEQUENCE [LARGE SCALE GENOMIC DNA]</scope>
</reference>
<feature type="transmembrane region" description="Helical" evidence="1">
    <location>
        <begin position="12"/>
        <end position="30"/>
    </location>
</feature>
<evidence type="ECO:0000313" key="3">
    <source>
        <dbReference type="Proteomes" id="UP000229559"/>
    </source>
</evidence>
<dbReference type="SUPFAM" id="SSF52833">
    <property type="entry name" value="Thioredoxin-like"/>
    <property type="match status" value="1"/>
</dbReference>